<dbReference type="EMBL" id="FOSZ01000001">
    <property type="protein sequence ID" value="SFK54582.1"/>
    <property type="molecule type" value="Genomic_DNA"/>
</dbReference>
<protein>
    <recommendedName>
        <fullName evidence="9">DEAD-box ATP-dependent RNA helicase RhpA</fullName>
        <ecNumber evidence="1">3.6.4.13</ecNumber>
    </recommendedName>
</protein>
<evidence type="ECO:0000256" key="1">
    <source>
        <dbReference type="ARBA" id="ARBA00012552"/>
    </source>
</evidence>
<evidence type="ECO:0000259" key="14">
    <source>
        <dbReference type="PROSITE" id="PS51194"/>
    </source>
</evidence>
<evidence type="ECO:0000313" key="17">
    <source>
        <dbReference type="Proteomes" id="UP000198851"/>
    </source>
</evidence>
<dbReference type="Pfam" id="PF00271">
    <property type="entry name" value="Helicase_C"/>
    <property type="match status" value="1"/>
</dbReference>
<name>A0A1I4ADS5_9RHOB</name>
<dbReference type="FunFam" id="3.40.50.300:FF:000108">
    <property type="entry name" value="ATP-dependent RNA helicase RhlE"/>
    <property type="match status" value="1"/>
</dbReference>
<dbReference type="GO" id="GO:0005524">
    <property type="term" value="F:ATP binding"/>
    <property type="evidence" value="ECO:0007669"/>
    <property type="project" value="UniProtKB-KW"/>
</dbReference>
<keyword evidence="5 11" id="KW-0347">Helicase</keyword>
<feature type="short sequence motif" description="Q motif" evidence="10">
    <location>
        <begin position="2"/>
        <end position="30"/>
    </location>
</feature>
<evidence type="ECO:0000256" key="4">
    <source>
        <dbReference type="ARBA" id="ARBA00022801"/>
    </source>
</evidence>
<dbReference type="PROSITE" id="PS00039">
    <property type="entry name" value="DEAD_ATP_HELICASE"/>
    <property type="match status" value="1"/>
</dbReference>
<dbReference type="GO" id="GO:0009266">
    <property type="term" value="P:response to temperature stimulus"/>
    <property type="evidence" value="ECO:0007669"/>
    <property type="project" value="UniProtKB-ARBA"/>
</dbReference>
<evidence type="ECO:0000259" key="13">
    <source>
        <dbReference type="PROSITE" id="PS51192"/>
    </source>
</evidence>
<comment type="catalytic activity">
    <reaction evidence="8">
        <text>ATP + H2O = ADP + phosphate + H(+)</text>
        <dbReference type="Rhea" id="RHEA:13065"/>
        <dbReference type="ChEBI" id="CHEBI:15377"/>
        <dbReference type="ChEBI" id="CHEBI:15378"/>
        <dbReference type="ChEBI" id="CHEBI:30616"/>
        <dbReference type="ChEBI" id="CHEBI:43474"/>
        <dbReference type="ChEBI" id="CHEBI:456216"/>
        <dbReference type="EC" id="3.6.4.13"/>
    </reaction>
</comment>
<dbReference type="PROSITE" id="PS51195">
    <property type="entry name" value="Q_MOTIF"/>
    <property type="match status" value="1"/>
</dbReference>
<keyword evidence="6 11" id="KW-0067">ATP-binding</keyword>
<keyword evidence="17" id="KW-1185">Reference proteome</keyword>
<dbReference type="GO" id="GO:0016787">
    <property type="term" value="F:hydrolase activity"/>
    <property type="evidence" value="ECO:0007669"/>
    <property type="project" value="UniProtKB-KW"/>
</dbReference>
<accession>A0A1I4ADS5</accession>
<dbReference type="PROSITE" id="PS51192">
    <property type="entry name" value="HELICASE_ATP_BIND_1"/>
    <property type="match status" value="1"/>
</dbReference>
<evidence type="ECO:0000259" key="15">
    <source>
        <dbReference type="PROSITE" id="PS51195"/>
    </source>
</evidence>
<evidence type="ECO:0000256" key="3">
    <source>
        <dbReference type="ARBA" id="ARBA00022741"/>
    </source>
</evidence>
<dbReference type="PANTHER" id="PTHR47959:SF13">
    <property type="entry name" value="ATP-DEPENDENT RNA HELICASE RHLE"/>
    <property type="match status" value="1"/>
</dbReference>
<feature type="domain" description="Helicase C-terminal" evidence="14">
    <location>
        <begin position="239"/>
        <end position="386"/>
    </location>
</feature>
<dbReference type="Gene3D" id="3.40.50.300">
    <property type="entry name" value="P-loop containing nucleotide triphosphate hydrolases"/>
    <property type="match status" value="2"/>
</dbReference>
<dbReference type="PANTHER" id="PTHR47959">
    <property type="entry name" value="ATP-DEPENDENT RNA HELICASE RHLE-RELATED"/>
    <property type="match status" value="1"/>
</dbReference>
<proteinExistence type="inferred from homology"/>
<dbReference type="InterPro" id="IPR027417">
    <property type="entry name" value="P-loop_NTPase"/>
</dbReference>
<evidence type="ECO:0000256" key="2">
    <source>
        <dbReference type="ARBA" id="ARBA00022490"/>
    </source>
</evidence>
<dbReference type="GO" id="GO:0005829">
    <property type="term" value="C:cytosol"/>
    <property type="evidence" value="ECO:0007669"/>
    <property type="project" value="TreeGrafter"/>
</dbReference>
<dbReference type="SUPFAM" id="SSF52540">
    <property type="entry name" value="P-loop containing nucleoside triphosphate hydrolases"/>
    <property type="match status" value="2"/>
</dbReference>
<evidence type="ECO:0000256" key="12">
    <source>
        <dbReference type="SAM" id="MobiDB-lite"/>
    </source>
</evidence>
<organism evidence="16 17">
    <name type="scientific">Shimia haliotis</name>
    <dbReference type="NCBI Taxonomy" id="1280847"/>
    <lineage>
        <taxon>Bacteria</taxon>
        <taxon>Pseudomonadati</taxon>
        <taxon>Pseudomonadota</taxon>
        <taxon>Alphaproteobacteria</taxon>
        <taxon>Rhodobacterales</taxon>
        <taxon>Roseobacteraceae</taxon>
    </lineage>
</organism>
<dbReference type="SMART" id="SM00487">
    <property type="entry name" value="DEXDc"/>
    <property type="match status" value="1"/>
</dbReference>
<keyword evidence="4 11" id="KW-0378">Hydrolase</keyword>
<feature type="domain" description="Helicase ATP-binding" evidence="13">
    <location>
        <begin position="33"/>
        <end position="206"/>
    </location>
</feature>
<dbReference type="RefSeq" id="WP_093319436.1">
    <property type="nucleotide sequence ID" value="NZ_FOSZ01000001.1"/>
</dbReference>
<gene>
    <name evidence="16" type="ORF">SAMN04488036_101326</name>
</gene>
<dbReference type="SMART" id="SM00490">
    <property type="entry name" value="HELICc"/>
    <property type="match status" value="1"/>
</dbReference>
<evidence type="ECO:0000256" key="8">
    <source>
        <dbReference type="ARBA" id="ARBA00047984"/>
    </source>
</evidence>
<dbReference type="GO" id="GO:0042255">
    <property type="term" value="P:ribosome assembly"/>
    <property type="evidence" value="ECO:0007669"/>
    <property type="project" value="UniProtKB-ARBA"/>
</dbReference>
<dbReference type="EC" id="3.6.4.13" evidence="1"/>
<reference evidence="17" key="1">
    <citation type="submission" date="2016-10" db="EMBL/GenBank/DDBJ databases">
        <authorList>
            <person name="Varghese N."/>
            <person name="Submissions S."/>
        </authorList>
    </citation>
    <scope>NUCLEOTIDE SEQUENCE [LARGE SCALE GENOMIC DNA]</scope>
    <source>
        <strain evidence="17">DSM 28453</strain>
    </source>
</reference>
<dbReference type="InterPro" id="IPR000629">
    <property type="entry name" value="RNA-helicase_DEAD-box_CS"/>
</dbReference>
<feature type="compositionally biased region" description="Basic and acidic residues" evidence="12">
    <location>
        <begin position="432"/>
        <end position="441"/>
    </location>
</feature>
<feature type="compositionally biased region" description="Basic and acidic residues" evidence="12">
    <location>
        <begin position="381"/>
        <end position="421"/>
    </location>
</feature>
<dbReference type="Proteomes" id="UP000198851">
    <property type="component" value="Unassembled WGS sequence"/>
</dbReference>
<dbReference type="GO" id="GO:0003676">
    <property type="term" value="F:nucleic acid binding"/>
    <property type="evidence" value="ECO:0007669"/>
    <property type="project" value="InterPro"/>
</dbReference>
<dbReference type="AlphaFoldDB" id="A0A1I4ADS5"/>
<evidence type="ECO:0000313" key="16">
    <source>
        <dbReference type="EMBL" id="SFK54582.1"/>
    </source>
</evidence>
<dbReference type="GO" id="GO:0003724">
    <property type="term" value="F:RNA helicase activity"/>
    <property type="evidence" value="ECO:0007669"/>
    <property type="project" value="UniProtKB-EC"/>
</dbReference>
<dbReference type="InterPro" id="IPR014014">
    <property type="entry name" value="RNA_helicase_DEAD_Q_motif"/>
</dbReference>
<keyword evidence="3 11" id="KW-0547">Nucleotide-binding</keyword>
<dbReference type="InterPro" id="IPR044742">
    <property type="entry name" value="DEAD/DEAH_RhlB"/>
</dbReference>
<evidence type="ECO:0000256" key="6">
    <source>
        <dbReference type="ARBA" id="ARBA00022840"/>
    </source>
</evidence>
<evidence type="ECO:0000256" key="11">
    <source>
        <dbReference type="RuleBase" id="RU000492"/>
    </source>
</evidence>
<dbReference type="PROSITE" id="PS51194">
    <property type="entry name" value="HELICASE_CTER"/>
    <property type="match status" value="1"/>
</dbReference>
<dbReference type="InterPro" id="IPR050079">
    <property type="entry name" value="DEAD_box_RNA_helicase"/>
</dbReference>
<dbReference type="InterPro" id="IPR014001">
    <property type="entry name" value="Helicase_ATP-bd"/>
</dbReference>
<dbReference type="Pfam" id="PF00270">
    <property type="entry name" value="DEAD"/>
    <property type="match status" value="1"/>
</dbReference>
<evidence type="ECO:0000256" key="9">
    <source>
        <dbReference type="ARBA" id="ARBA00074363"/>
    </source>
</evidence>
<evidence type="ECO:0000256" key="7">
    <source>
        <dbReference type="ARBA" id="ARBA00038437"/>
    </source>
</evidence>
<keyword evidence="2" id="KW-0963">Cytoplasm</keyword>
<dbReference type="CDD" id="cd18787">
    <property type="entry name" value="SF2_C_DEAD"/>
    <property type="match status" value="1"/>
</dbReference>
<feature type="domain" description="DEAD-box RNA helicase Q" evidence="15">
    <location>
        <begin position="2"/>
        <end position="30"/>
    </location>
</feature>
<dbReference type="OrthoDB" id="9805696at2"/>
<comment type="similarity">
    <text evidence="7 11">Belongs to the DEAD box helicase family.</text>
</comment>
<dbReference type="CDD" id="cd00268">
    <property type="entry name" value="DEADc"/>
    <property type="match status" value="1"/>
</dbReference>
<feature type="region of interest" description="Disordered" evidence="12">
    <location>
        <begin position="381"/>
        <end position="464"/>
    </location>
</feature>
<evidence type="ECO:0000256" key="10">
    <source>
        <dbReference type="PROSITE-ProRule" id="PRU00552"/>
    </source>
</evidence>
<sequence length="464" mass="51208">MTKFSDLNLNPKVLKAISDAGYETPTPIQAGAIPPALEGRDVLGIAQTGTGKTASFTLPMLSLLARGRARARMPRSLVLCPTRELAAQVAENFDAYSKYLKLTKALLIGGVSFKEQEAIIDKGVDVLIATPGRLLDHFERGKLILSDVKVMVVDEADRMLDMGFIPDIERIFGLTPFTRQTLFFSATMAAEIERITNTFLSNPERIEVARQATASETIEQGVVMFKASRRDREGSEKRKVLRALIDGEGEGCTNAIIFCNRKTDVDICAKSLKKYGYDAAAIHGDLDQSQRTRTLESFRNGELRILVASDVAARGLDVPSVSHVFNFDVPGHAEDYVHRIGRTGRAGREGKAITICSPRDEKQFDAVEALIQKEINRLENPVKSEPRKSRAKVKEDAPEVVKETKTEAPKAPEQPKEESRSKSPSRSRGGRGRNDRRDDNNKVVGMGDHLPSFIALSFDERRAG</sequence>
<dbReference type="InterPro" id="IPR001650">
    <property type="entry name" value="Helicase_C-like"/>
</dbReference>
<dbReference type="STRING" id="1280847.SAMN04488036_101326"/>
<dbReference type="InterPro" id="IPR011545">
    <property type="entry name" value="DEAD/DEAH_box_helicase_dom"/>
</dbReference>
<evidence type="ECO:0000256" key="5">
    <source>
        <dbReference type="ARBA" id="ARBA00022806"/>
    </source>
</evidence>